<evidence type="ECO:0000256" key="2">
    <source>
        <dbReference type="SAM" id="Phobius"/>
    </source>
</evidence>
<feature type="transmembrane region" description="Helical" evidence="2">
    <location>
        <begin position="171"/>
        <end position="192"/>
    </location>
</feature>
<dbReference type="OrthoDB" id="5062115at2759"/>
<evidence type="ECO:0000313" key="3">
    <source>
        <dbReference type="EMBL" id="VDM73459.1"/>
    </source>
</evidence>
<dbReference type="PANTHER" id="PTHR11388">
    <property type="entry name" value="ORGANIC ANION TRANSPORTER"/>
    <property type="match status" value="1"/>
</dbReference>
<dbReference type="InterPro" id="IPR036259">
    <property type="entry name" value="MFS_trans_sf"/>
</dbReference>
<dbReference type="AlphaFoldDB" id="A0A3P7J1F9"/>
<accession>A0A3P7J1F9</accession>
<organism evidence="3 4">
    <name type="scientific">Strongylus vulgaris</name>
    <name type="common">Blood worm</name>
    <dbReference type="NCBI Taxonomy" id="40348"/>
    <lineage>
        <taxon>Eukaryota</taxon>
        <taxon>Metazoa</taxon>
        <taxon>Ecdysozoa</taxon>
        <taxon>Nematoda</taxon>
        <taxon>Chromadorea</taxon>
        <taxon>Rhabditida</taxon>
        <taxon>Rhabditina</taxon>
        <taxon>Rhabditomorpha</taxon>
        <taxon>Strongyloidea</taxon>
        <taxon>Strongylidae</taxon>
        <taxon>Strongylus</taxon>
    </lineage>
</organism>
<dbReference type="Proteomes" id="UP000270094">
    <property type="component" value="Unassembled WGS sequence"/>
</dbReference>
<dbReference type="PANTHER" id="PTHR11388:SF100">
    <property type="entry name" value="SOLUTE CARRIER ORGANIC ANION TRANSPORTER FAMILY MEMBER 4A1"/>
    <property type="match status" value="1"/>
</dbReference>
<protein>
    <recommendedName>
        <fullName evidence="5">Major facilitator superfamily (MFS) profile domain-containing protein</fullName>
    </recommendedName>
</protein>
<keyword evidence="4" id="KW-1185">Reference proteome</keyword>
<dbReference type="EMBL" id="UYYB01030813">
    <property type="protein sequence ID" value="VDM73459.1"/>
    <property type="molecule type" value="Genomic_DNA"/>
</dbReference>
<keyword evidence="2" id="KW-0472">Membrane</keyword>
<dbReference type="GO" id="GO:0043252">
    <property type="term" value="P:sodium-independent organic anion transport"/>
    <property type="evidence" value="ECO:0007669"/>
    <property type="project" value="TreeGrafter"/>
</dbReference>
<dbReference type="InterPro" id="IPR004156">
    <property type="entry name" value="OATP"/>
</dbReference>
<evidence type="ECO:0008006" key="5">
    <source>
        <dbReference type="Google" id="ProtNLM"/>
    </source>
</evidence>
<keyword evidence="2" id="KW-1133">Transmembrane helix</keyword>
<evidence type="ECO:0000256" key="1">
    <source>
        <dbReference type="ARBA" id="ARBA00023157"/>
    </source>
</evidence>
<dbReference type="GO" id="GO:0015347">
    <property type="term" value="F:sodium-independent organic anion transmembrane transporter activity"/>
    <property type="evidence" value="ECO:0007669"/>
    <property type="project" value="TreeGrafter"/>
</dbReference>
<feature type="transmembrane region" description="Helical" evidence="2">
    <location>
        <begin position="51"/>
        <end position="78"/>
    </location>
</feature>
<keyword evidence="2" id="KW-0812">Transmembrane</keyword>
<name>A0A3P7J1F9_STRVU</name>
<feature type="non-terminal residue" evidence="3">
    <location>
        <position position="1"/>
    </location>
</feature>
<reference evidence="3 4" key="1">
    <citation type="submission" date="2018-11" db="EMBL/GenBank/DDBJ databases">
        <authorList>
            <consortium name="Pathogen Informatics"/>
        </authorList>
    </citation>
    <scope>NUCLEOTIDE SEQUENCE [LARGE SCALE GENOMIC DNA]</scope>
</reference>
<feature type="transmembrane region" description="Helical" evidence="2">
    <location>
        <begin position="98"/>
        <end position="122"/>
    </location>
</feature>
<dbReference type="Pfam" id="PF03137">
    <property type="entry name" value="OATP"/>
    <property type="match status" value="1"/>
</dbReference>
<gene>
    <name evidence="3" type="ORF">SVUK_LOCUS8457</name>
</gene>
<dbReference type="Gene3D" id="1.20.1250.20">
    <property type="entry name" value="MFS general substrate transporter like domains"/>
    <property type="match status" value="1"/>
</dbReference>
<proteinExistence type="predicted"/>
<keyword evidence="1" id="KW-1015">Disulfide bond</keyword>
<sequence length="241" mass="26815">SCEKQPISSYLNPYFLLFVLGQTLHGVGSTPLFSIGTTYIDENVSQKASPVYLAVHAVLTSFGPVIGVFVGGSLLNIYDDFDRVDHPPVARNDPRWIGAWWIGFLLSSISALIIAFPILAFARELPEARHHRAKDVNQVHAVNAADVNEKAPKDAKKLPVVVLKICRNPTFVVCIVIGIFESIIINGFAAFMPKILETLLSTTPIFASYLSCKFLSLSFQEMKKVALLKWHSKRVNRWMSE</sequence>
<dbReference type="GO" id="GO:0016323">
    <property type="term" value="C:basolateral plasma membrane"/>
    <property type="evidence" value="ECO:0007669"/>
    <property type="project" value="TreeGrafter"/>
</dbReference>
<feature type="transmembrane region" description="Helical" evidence="2">
    <location>
        <begin position="14"/>
        <end position="39"/>
    </location>
</feature>
<dbReference type="SUPFAM" id="SSF103473">
    <property type="entry name" value="MFS general substrate transporter"/>
    <property type="match status" value="1"/>
</dbReference>
<evidence type="ECO:0000313" key="4">
    <source>
        <dbReference type="Proteomes" id="UP000270094"/>
    </source>
</evidence>